<dbReference type="PROSITE" id="PS51679">
    <property type="entry name" value="SAM_MT_C5"/>
    <property type="match status" value="1"/>
</dbReference>
<dbReference type="EMBL" id="JH930468">
    <property type="protein sequence ID" value="EKM60390.1"/>
    <property type="molecule type" value="Genomic_DNA"/>
</dbReference>
<dbReference type="PANTHER" id="PTHR46098:SF1">
    <property type="entry name" value="TRNA (CYTOSINE(38)-C(5))-METHYLTRANSFERASE"/>
    <property type="match status" value="1"/>
</dbReference>
<dbReference type="InterPro" id="IPR029063">
    <property type="entry name" value="SAM-dependent_MTases_sf"/>
</dbReference>
<dbReference type="SUPFAM" id="SSF53335">
    <property type="entry name" value="S-adenosyl-L-methionine-dependent methyltransferases"/>
    <property type="match status" value="1"/>
</dbReference>
<evidence type="ECO:0000256" key="3">
    <source>
        <dbReference type="ARBA" id="ARBA00022691"/>
    </source>
</evidence>
<evidence type="ECO:0000313" key="8">
    <source>
        <dbReference type="EMBL" id="EKM60390.1"/>
    </source>
</evidence>
<dbReference type="HOGENOM" id="CLU_049101_0_0_1"/>
<dbReference type="GO" id="GO:0008168">
    <property type="term" value="F:methyltransferase activity"/>
    <property type="evidence" value="ECO:0007669"/>
    <property type="project" value="UniProtKB-KW"/>
</dbReference>
<dbReference type="STRING" id="650164.K5WLV1"/>
<dbReference type="PROSITE" id="PS00095">
    <property type="entry name" value="C5_MTASE_2"/>
    <property type="match status" value="1"/>
</dbReference>
<dbReference type="GO" id="GO:0005634">
    <property type="term" value="C:nucleus"/>
    <property type="evidence" value="ECO:0007669"/>
    <property type="project" value="TreeGrafter"/>
</dbReference>
<dbReference type="FunCoup" id="K5WLV1">
    <property type="interactions" value="238"/>
</dbReference>
<evidence type="ECO:0000313" key="9">
    <source>
        <dbReference type="Proteomes" id="UP000008370"/>
    </source>
</evidence>
<keyword evidence="3 7" id="KW-0949">S-adenosyl-L-methionine</keyword>
<gene>
    <name evidence="8" type="ORF">PHACADRAFT_167754</name>
</gene>
<dbReference type="Proteomes" id="UP000008370">
    <property type="component" value="Unassembled WGS sequence"/>
</dbReference>
<dbReference type="InterPro" id="IPR001525">
    <property type="entry name" value="C5_MeTfrase"/>
</dbReference>
<evidence type="ECO:0000256" key="2">
    <source>
        <dbReference type="ARBA" id="ARBA00022679"/>
    </source>
</evidence>
<dbReference type="GO" id="GO:0032259">
    <property type="term" value="P:methylation"/>
    <property type="evidence" value="ECO:0007669"/>
    <property type="project" value="UniProtKB-KW"/>
</dbReference>
<evidence type="ECO:0000256" key="4">
    <source>
        <dbReference type="ARBA" id="ARBA00039081"/>
    </source>
</evidence>
<dbReference type="PANTHER" id="PTHR46098">
    <property type="entry name" value="TRNA (CYTOSINE(38)-C(5))-METHYLTRANSFERASE"/>
    <property type="match status" value="1"/>
</dbReference>
<keyword evidence="9" id="KW-1185">Reference proteome</keyword>
<dbReference type="AlphaFoldDB" id="K5WLV1"/>
<evidence type="ECO:0000256" key="7">
    <source>
        <dbReference type="PROSITE-ProRule" id="PRU01016"/>
    </source>
</evidence>
<evidence type="ECO:0000256" key="6">
    <source>
        <dbReference type="ARBA" id="ARBA00042810"/>
    </source>
</evidence>
<dbReference type="EC" id="2.1.1.204" evidence="4"/>
<dbReference type="PRINTS" id="PR00105">
    <property type="entry name" value="C5METTRFRASE"/>
</dbReference>
<dbReference type="Pfam" id="PF00145">
    <property type="entry name" value="DNA_methylase"/>
    <property type="match status" value="1"/>
</dbReference>
<comment type="similarity">
    <text evidence="7">Belongs to the class I-like SAM-binding methyltransferase superfamily. C5-methyltransferase family.</text>
</comment>
<protein>
    <recommendedName>
        <fullName evidence="5">tRNA (cytosine(38)-C(5))-methyltransferase</fullName>
        <ecNumber evidence="4">2.1.1.204</ecNumber>
    </recommendedName>
    <alternativeName>
        <fullName evidence="6">DNA (cytosine-5)-methyltransferase-like protein 2</fullName>
    </alternativeName>
</protein>
<evidence type="ECO:0000256" key="5">
    <source>
        <dbReference type="ARBA" id="ARBA00039681"/>
    </source>
</evidence>
<dbReference type="OrthoDB" id="414133at2759"/>
<dbReference type="Gene3D" id="3.90.120.10">
    <property type="entry name" value="DNA Methylase, subunit A, domain 2"/>
    <property type="match status" value="1"/>
</dbReference>
<name>K5WLV1_PHACS</name>
<accession>K5WLV1</accession>
<proteinExistence type="inferred from homology"/>
<dbReference type="InterPro" id="IPR031303">
    <property type="entry name" value="C5_meth_CS"/>
</dbReference>
<dbReference type="KEGG" id="pco:PHACADRAFT_167754"/>
<keyword evidence="1 7" id="KW-0489">Methyltransferase</keyword>
<reference evidence="8 9" key="1">
    <citation type="journal article" date="2012" name="BMC Genomics">
        <title>Comparative genomics of the white-rot fungi, Phanerochaete carnosa and P. chrysosporium, to elucidate the genetic basis of the distinct wood types they colonize.</title>
        <authorList>
            <person name="Suzuki H."/>
            <person name="MacDonald J."/>
            <person name="Syed K."/>
            <person name="Salamov A."/>
            <person name="Hori C."/>
            <person name="Aerts A."/>
            <person name="Henrissat B."/>
            <person name="Wiebenga A."/>
            <person name="vanKuyk P.A."/>
            <person name="Barry K."/>
            <person name="Lindquist E."/>
            <person name="LaButti K."/>
            <person name="Lapidus A."/>
            <person name="Lucas S."/>
            <person name="Coutinho P."/>
            <person name="Gong Y."/>
            <person name="Samejima M."/>
            <person name="Mahadevan R."/>
            <person name="Abou-Zaid M."/>
            <person name="de Vries R.P."/>
            <person name="Igarashi K."/>
            <person name="Yadav J.S."/>
            <person name="Grigoriev I.V."/>
            <person name="Master E.R."/>
        </authorList>
    </citation>
    <scope>NUCLEOTIDE SEQUENCE [LARGE SCALE GENOMIC DNA]</scope>
    <source>
        <strain evidence="8 9">HHB-10118-sp</strain>
    </source>
</reference>
<dbReference type="InterPro" id="IPR050750">
    <property type="entry name" value="C5-MTase"/>
</dbReference>
<feature type="active site" evidence="7">
    <location>
        <position position="89"/>
    </location>
</feature>
<evidence type="ECO:0000256" key="1">
    <source>
        <dbReference type="ARBA" id="ARBA00022603"/>
    </source>
</evidence>
<dbReference type="RefSeq" id="XP_007389852.1">
    <property type="nucleotide sequence ID" value="XM_007389790.1"/>
</dbReference>
<dbReference type="Gene3D" id="3.40.50.150">
    <property type="entry name" value="Vaccinia Virus protein VP39"/>
    <property type="match status" value="1"/>
</dbReference>
<sequence>MTEPHHEDSSAAPFRAVEFYSGIGGLHRALRRSTVNGCVIRAYDWDQAACQVYQANYGPGLVKQADISLLTAGELAGLRADLWLLSPSCQPYTVLNPLAKGPEDPRAKSFAHLIQGVLPELVDMGQQPRYILVENVAGFEASSTREQLDARGYNCLELLLTPLQFGTPNSRLRYYLLAKWRPLAFRNAGTPGRLARHIPGQGEDWSDPRSTSDAPVLFGDLKALHEYLDPDDTNEEFKIPDRVLEKWGRLFDIVLPSGKRTCCFTRGYTKLAERAGSVLQLNEDLDKRGNADTVRLLDPLRLRYFSPQELLRLFCFDPPSSLGAGSFIWPEKTSTKTKYKLIGNSVNVEVVCRLINYLFE</sequence>
<dbReference type="GeneID" id="18909401"/>
<dbReference type="InParanoid" id="K5WLV1"/>
<keyword evidence="2 7" id="KW-0808">Transferase</keyword>
<organism evidence="8 9">
    <name type="scientific">Phanerochaete carnosa (strain HHB-10118-sp)</name>
    <name type="common">White-rot fungus</name>
    <name type="synonym">Peniophora carnosa</name>
    <dbReference type="NCBI Taxonomy" id="650164"/>
    <lineage>
        <taxon>Eukaryota</taxon>
        <taxon>Fungi</taxon>
        <taxon>Dikarya</taxon>
        <taxon>Basidiomycota</taxon>
        <taxon>Agaricomycotina</taxon>
        <taxon>Agaricomycetes</taxon>
        <taxon>Polyporales</taxon>
        <taxon>Phanerochaetaceae</taxon>
        <taxon>Phanerochaete</taxon>
    </lineage>
</organism>